<accession>A0AAX6MRT9</accession>
<evidence type="ECO:0000256" key="1">
    <source>
        <dbReference type="SAM" id="MobiDB-lite"/>
    </source>
</evidence>
<name>A0AAX6MRT9_9PEZI</name>
<dbReference type="AlphaFoldDB" id="A0AAX6MRT9"/>
<dbReference type="Proteomes" id="UP001369815">
    <property type="component" value="Unassembled WGS sequence"/>
</dbReference>
<feature type="region of interest" description="Disordered" evidence="1">
    <location>
        <begin position="42"/>
        <end position="230"/>
    </location>
</feature>
<feature type="compositionally biased region" description="Low complexity" evidence="1">
    <location>
        <begin position="112"/>
        <end position="125"/>
    </location>
</feature>
<keyword evidence="3" id="KW-1185">Reference proteome</keyword>
<feature type="compositionally biased region" description="Low complexity" evidence="1">
    <location>
        <begin position="85"/>
        <end position="103"/>
    </location>
</feature>
<feature type="compositionally biased region" description="Polar residues" evidence="1">
    <location>
        <begin position="158"/>
        <end position="167"/>
    </location>
</feature>
<dbReference type="EMBL" id="JBANMG010000003">
    <property type="protein sequence ID" value="KAK6954891.1"/>
    <property type="molecule type" value="Genomic_DNA"/>
</dbReference>
<sequence length="249" mass="27179">MSEVKEFERHLRFKKYLAKEDSLGKLPIRTKRAVLVAESFESEYDDVNQSTPEPAPKGSSDTPVKEKSKLLACPSQRPLKLSGDSIESSSQGIPSSSQSGTPTVRFVESIVRSPNRNLSSNPSPRAASSEPVSPARGDELESSSGTELGFRIYDDSLPASSQPQTPLNLPEARHQSRLHGSYTAPLPRAASRSVYRSSIGHGLRDTANSPSDLEAPGFRGLYGGRENSEDSTLFYDASTFQEEDLMESR</sequence>
<organism evidence="2 3">
    <name type="scientific">Daldinia eschscholtzii</name>
    <dbReference type="NCBI Taxonomy" id="292717"/>
    <lineage>
        <taxon>Eukaryota</taxon>
        <taxon>Fungi</taxon>
        <taxon>Dikarya</taxon>
        <taxon>Ascomycota</taxon>
        <taxon>Pezizomycotina</taxon>
        <taxon>Sordariomycetes</taxon>
        <taxon>Xylariomycetidae</taxon>
        <taxon>Xylariales</taxon>
        <taxon>Hypoxylaceae</taxon>
        <taxon>Daldinia</taxon>
    </lineage>
</organism>
<proteinExistence type="predicted"/>
<protein>
    <submittedName>
        <fullName evidence="2">Uncharacterized protein</fullName>
    </submittedName>
</protein>
<evidence type="ECO:0000313" key="2">
    <source>
        <dbReference type="EMBL" id="KAK6954891.1"/>
    </source>
</evidence>
<comment type="caution">
    <text evidence="2">The sequence shown here is derived from an EMBL/GenBank/DDBJ whole genome shotgun (WGS) entry which is preliminary data.</text>
</comment>
<evidence type="ECO:0000313" key="3">
    <source>
        <dbReference type="Proteomes" id="UP001369815"/>
    </source>
</evidence>
<gene>
    <name evidence="2" type="ORF">Daesc_002519</name>
</gene>
<reference evidence="2 3" key="1">
    <citation type="journal article" date="2024" name="Front Chem Biol">
        <title>Unveiling the potential of Daldinia eschscholtzii MFLUCC 19-0629 through bioactivity and bioinformatics studies for enhanced sustainable agriculture production.</title>
        <authorList>
            <person name="Brooks S."/>
            <person name="Weaver J.A."/>
            <person name="Klomchit A."/>
            <person name="Alharthi S.A."/>
            <person name="Onlamun T."/>
            <person name="Nurani R."/>
            <person name="Vong T.K."/>
            <person name="Alberti F."/>
            <person name="Greco C."/>
        </authorList>
    </citation>
    <scope>NUCLEOTIDE SEQUENCE [LARGE SCALE GENOMIC DNA]</scope>
    <source>
        <strain evidence="2">MFLUCC 19-0629</strain>
    </source>
</reference>